<keyword evidence="15" id="KW-1185">Reference proteome</keyword>
<evidence type="ECO:0000256" key="3">
    <source>
        <dbReference type="ARBA" id="ARBA00022519"/>
    </source>
</evidence>
<keyword evidence="11" id="KW-0697">Rotamase</keyword>
<dbReference type="PANTHER" id="PTHR47529">
    <property type="entry name" value="PEPTIDYL-PROLYL CIS-TRANS ISOMERASE D"/>
    <property type="match status" value="1"/>
</dbReference>
<dbReference type="RefSeq" id="WP_092117038.1">
    <property type="nucleotide sequence ID" value="NZ_FMXO01000003.1"/>
</dbReference>
<dbReference type="Gene3D" id="3.10.50.40">
    <property type="match status" value="1"/>
</dbReference>
<evidence type="ECO:0000313" key="15">
    <source>
        <dbReference type="Proteomes" id="UP000198771"/>
    </source>
</evidence>
<dbReference type="Pfam" id="PF13624">
    <property type="entry name" value="SurA_N_3"/>
    <property type="match status" value="1"/>
</dbReference>
<evidence type="ECO:0000256" key="8">
    <source>
        <dbReference type="ARBA" id="ARBA00038408"/>
    </source>
</evidence>
<keyword evidence="11 14" id="KW-0413">Isomerase</keyword>
<dbReference type="AlphaFoldDB" id="A0A1G6AUH4"/>
<evidence type="ECO:0000256" key="2">
    <source>
        <dbReference type="ARBA" id="ARBA00022475"/>
    </source>
</evidence>
<dbReference type="OrthoDB" id="9812372at2"/>
<evidence type="ECO:0000256" key="6">
    <source>
        <dbReference type="ARBA" id="ARBA00023136"/>
    </source>
</evidence>
<dbReference type="Pfam" id="PF00639">
    <property type="entry name" value="Rotamase"/>
    <property type="match status" value="1"/>
</dbReference>
<accession>A0A1G6AUH4</accession>
<evidence type="ECO:0000256" key="4">
    <source>
        <dbReference type="ARBA" id="ARBA00022692"/>
    </source>
</evidence>
<evidence type="ECO:0000256" key="11">
    <source>
        <dbReference type="PROSITE-ProRule" id="PRU00278"/>
    </source>
</evidence>
<gene>
    <name evidence="14" type="ORF">SAMN05660653_00562</name>
</gene>
<dbReference type="GO" id="GO:0003755">
    <property type="term" value="F:peptidyl-prolyl cis-trans isomerase activity"/>
    <property type="evidence" value="ECO:0007669"/>
    <property type="project" value="UniProtKB-KW"/>
</dbReference>
<evidence type="ECO:0000256" key="5">
    <source>
        <dbReference type="ARBA" id="ARBA00022989"/>
    </source>
</evidence>
<dbReference type="SUPFAM" id="SSF109998">
    <property type="entry name" value="Triger factor/SurA peptide-binding domain-like"/>
    <property type="match status" value="1"/>
</dbReference>
<keyword evidence="2" id="KW-1003">Cell membrane</keyword>
<keyword evidence="6 12" id="KW-0472">Membrane</keyword>
<keyword evidence="4 12" id="KW-0812">Transmembrane</keyword>
<evidence type="ECO:0000256" key="7">
    <source>
        <dbReference type="ARBA" id="ARBA00023186"/>
    </source>
</evidence>
<feature type="transmembrane region" description="Helical" evidence="12">
    <location>
        <begin position="12"/>
        <end position="31"/>
    </location>
</feature>
<keyword evidence="7" id="KW-0143">Chaperone</keyword>
<comment type="similarity">
    <text evidence="8">Belongs to the PpiD chaperone family.</text>
</comment>
<dbReference type="Gene3D" id="1.10.4030.10">
    <property type="entry name" value="Porin chaperone SurA, peptide-binding domain"/>
    <property type="match status" value="1"/>
</dbReference>
<evidence type="ECO:0000256" key="9">
    <source>
        <dbReference type="ARBA" id="ARBA00040743"/>
    </source>
</evidence>
<feature type="domain" description="PpiC" evidence="13">
    <location>
        <begin position="265"/>
        <end position="365"/>
    </location>
</feature>
<dbReference type="EMBL" id="FMXO01000003">
    <property type="protein sequence ID" value="SDB11883.1"/>
    <property type="molecule type" value="Genomic_DNA"/>
</dbReference>
<dbReference type="STRING" id="617002.SAMN05660653_00562"/>
<dbReference type="GO" id="GO:0005886">
    <property type="term" value="C:plasma membrane"/>
    <property type="evidence" value="ECO:0007669"/>
    <property type="project" value="UniProtKB-SubCell"/>
</dbReference>
<evidence type="ECO:0000313" key="14">
    <source>
        <dbReference type="EMBL" id="SDB11883.1"/>
    </source>
</evidence>
<evidence type="ECO:0000256" key="10">
    <source>
        <dbReference type="ARBA" id="ARBA00042775"/>
    </source>
</evidence>
<dbReference type="PANTHER" id="PTHR47529:SF1">
    <property type="entry name" value="PERIPLASMIC CHAPERONE PPID"/>
    <property type="match status" value="1"/>
</dbReference>
<dbReference type="PROSITE" id="PS01096">
    <property type="entry name" value="PPIC_PPIASE_1"/>
    <property type="match status" value="1"/>
</dbReference>
<keyword evidence="3" id="KW-0997">Cell inner membrane</keyword>
<dbReference type="InterPro" id="IPR000297">
    <property type="entry name" value="PPIase_PpiC"/>
</dbReference>
<reference evidence="14 15" key="1">
    <citation type="submission" date="2016-10" db="EMBL/GenBank/DDBJ databases">
        <authorList>
            <person name="de Groot N.N."/>
        </authorList>
    </citation>
    <scope>NUCLEOTIDE SEQUENCE [LARGE SCALE GENOMIC DNA]</scope>
    <source>
        <strain evidence="14 15">ASO4-2</strain>
    </source>
</reference>
<evidence type="ECO:0000256" key="12">
    <source>
        <dbReference type="SAM" id="Phobius"/>
    </source>
</evidence>
<dbReference type="SUPFAM" id="SSF54534">
    <property type="entry name" value="FKBP-like"/>
    <property type="match status" value="1"/>
</dbReference>
<keyword evidence="5 12" id="KW-1133">Transmembrane helix</keyword>
<evidence type="ECO:0000259" key="13">
    <source>
        <dbReference type="PROSITE" id="PS50198"/>
    </source>
</evidence>
<proteinExistence type="inferred from homology"/>
<dbReference type="PROSITE" id="PS50198">
    <property type="entry name" value="PPIC_PPIASE_2"/>
    <property type="match status" value="1"/>
</dbReference>
<dbReference type="InterPro" id="IPR023058">
    <property type="entry name" value="PPIase_PpiC_CS"/>
</dbReference>
<organism evidence="14 15">
    <name type="scientific">Desulfonatronum thiosulfatophilum</name>
    <dbReference type="NCBI Taxonomy" id="617002"/>
    <lineage>
        <taxon>Bacteria</taxon>
        <taxon>Pseudomonadati</taxon>
        <taxon>Thermodesulfobacteriota</taxon>
        <taxon>Desulfovibrionia</taxon>
        <taxon>Desulfovibrionales</taxon>
        <taxon>Desulfonatronaceae</taxon>
        <taxon>Desulfonatronum</taxon>
    </lineage>
</organism>
<dbReference type="InterPro" id="IPR052029">
    <property type="entry name" value="PpiD_chaperone"/>
</dbReference>
<sequence length="631" mass="71942">MLDAIRRNAQSWGVKVIFGIIILVFVFWGVGSFRSERGNVLAEINESPLLLEDFQRVYRQTVENLRRENPGINIDELERMDMRGQIFGQMVNAKLMEQEAARLNLSVSTQELRQAIYDLEVFHDQEQQFDPVAYRAVLRAYNLTPAQFEADFRRDLKIQRLQEFITLPAAVSDQEVRDLFTFAREEVVLSYLSFPWNHELAEQFEITEEAVEAHYQANLNAFQIPARMRIAYLNITPSALADPTAVTREEILDYYNARSHEYTRPEQVWARHILITPSDATEEAENQARDQLLALLVRIQGDENFEDLAREYSEDASAAQGGDLGWFGRGEMIAEFEDAAFELQAGQISSPVRSPFGWHLIQVEERREESTIPLEEVAATIRARLAEEHALEVMTDALDVAMEQVIVGSPLDQIAEQLDLEVQESNFFAMGQSPAGLNLNPEAVAVLFGLDDQEITQTPILMADGYLLAQRIDHEPQRVRTLDEVRDRVVTQLRLELAKDAAQGRAESVLDQIRADTDEAYSPDDLQRSSAFGRQGFIPGLGFNTDLASESFAAAVGEWLPEVYQIQDAFIVARLEERFPPTEEQWAEESDMWRQSLLESRQNEFLQAFVGELQRKADIRIVRPDIISPAR</sequence>
<dbReference type="Proteomes" id="UP000198771">
    <property type="component" value="Unassembled WGS sequence"/>
</dbReference>
<comment type="subcellular location">
    <subcellularLocation>
        <location evidence="1">Cell inner membrane</location>
        <topology evidence="1">Single-pass type II membrane protein</topology>
        <orientation evidence="1">Periplasmic side</orientation>
    </subcellularLocation>
</comment>
<name>A0A1G6AUH4_9BACT</name>
<evidence type="ECO:0000256" key="1">
    <source>
        <dbReference type="ARBA" id="ARBA00004382"/>
    </source>
</evidence>
<dbReference type="InterPro" id="IPR027304">
    <property type="entry name" value="Trigger_fact/SurA_dom_sf"/>
</dbReference>
<protein>
    <recommendedName>
        <fullName evidence="9">Periplasmic chaperone PpiD</fullName>
    </recommendedName>
    <alternativeName>
        <fullName evidence="10">Periplasmic folding chaperone</fullName>
    </alternativeName>
</protein>
<dbReference type="InterPro" id="IPR046357">
    <property type="entry name" value="PPIase_dom_sf"/>
</dbReference>